<dbReference type="Proteomes" id="UP000014760">
    <property type="component" value="Unassembled WGS sequence"/>
</dbReference>
<protein>
    <recommendedName>
        <fullName evidence="10">Vacuolar protein sorting-associated protein 13B</fullName>
    </recommendedName>
</protein>
<feature type="region of interest" description="Disordered" evidence="4">
    <location>
        <begin position="530"/>
        <end position="551"/>
    </location>
</feature>
<feature type="compositionally biased region" description="Acidic residues" evidence="4">
    <location>
        <begin position="317"/>
        <end position="328"/>
    </location>
</feature>
<dbReference type="STRING" id="283909.R7TEM8"/>
<feature type="domain" description="Vacuolar protein sorting-associated protein 13 VPS13 adaptor binding" evidence="6">
    <location>
        <begin position="2391"/>
        <end position="2484"/>
    </location>
</feature>
<evidence type="ECO:0000313" key="9">
    <source>
        <dbReference type="Proteomes" id="UP000014760"/>
    </source>
</evidence>
<evidence type="ECO:0000313" key="7">
    <source>
        <dbReference type="EMBL" id="ELT92184.1"/>
    </source>
</evidence>
<feature type="region of interest" description="Disordered" evidence="4">
    <location>
        <begin position="100"/>
        <end position="132"/>
    </location>
</feature>
<dbReference type="OMA" id="SFYMPRI"/>
<name>R7TEM8_CAPTE</name>
<gene>
    <name evidence="7" type="ORF">CAPTEDRAFT_228271</name>
</gene>
<feature type="region of interest" description="Disordered" evidence="4">
    <location>
        <begin position="291"/>
        <end position="328"/>
    </location>
</feature>
<dbReference type="EnsemblMetazoa" id="CapteT228271">
    <property type="protein sequence ID" value="CapteP228271"/>
    <property type="gene ID" value="CapteG228271"/>
</dbReference>
<dbReference type="PANTHER" id="PTHR12517">
    <property type="entry name" value="VACUOLAR PROTEIN SORTING-ASSOCIATED PROTEIN 13B"/>
    <property type="match status" value="1"/>
</dbReference>
<proteinExistence type="inferred from homology"/>
<dbReference type="EMBL" id="AMQN01002880">
    <property type="status" value="NOT_ANNOTATED_CDS"/>
    <property type="molecule type" value="Genomic_DNA"/>
</dbReference>
<evidence type="ECO:0000256" key="1">
    <source>
        <dbReference type="ARBA" id="ARBA00006545"/>
    </source>
</evidence>
<dbReference type="PANTHER" id="PTHR12517:SF0">
    <property type="entry name" value="INTERMEMBRANE LIPID TRANSFER PROTEIN VPS13B"/>
    <property type="match status" value="1"/>
</dbReference>
<comment type="similarity">
    <text evidence="1">Belongs to the VPS13 family.</text>
</comment>
<feature type="domain" description="Chorein N-terminal" evidence="5">
    <location>
        <begin position="4"/>
        <end position="281"/>
    </location>
</feature>
<dbReference type="EMBL" id="KB310235">
    <property type="protein sequence ID" value="ELT92184.1"/>
    <property type="molecule type" value="Genomic_DNA"/>
</dbReference>
<feature type="region of interest" description="Disordered" evidence="4">
    <location>
        <begin position="1224"/>
        <end position="1246"/>
    </location>
</feature>
<dbReference type="GO" id="GO:0006869">
    <property type="term" value="P:lipid transport"/>
    <property type="evidence" value="ECO:0007669"/>
    <property type="project" value="UniProtKB-KW"/>
</dbReference>
<feature type="compositionally biased region" description="Basic and acidic residues" evidence="4">
    <location>
        <begin position="1003"/>
        <end position="1017"/>
    </location>
</feature>
<reference evidence="8" key="3">
    <citation type="submission" date="2015-06" db="UniProtKB">
        <authorList>
            <consortium name="EnsemblMetazoa"/>
        </authorList>
    </citation>
    <scope>IDENTIFICATION</scope>
</reference>
<dbReference type="InterPro" id="IPR026854">
    <property type="entry name" value="VPS13_N"/>
</dbReference>
<organism evidence="7">
    <name type="scientific">Capitella teleta</name>
    <name type="common">Polychaete worm</name>
    <dbReference type="NCBI Taxonomy" id="283909"/>
    <lineage>
        <taxon>Eukaryota</taxon>
        <taxon>Metazoa</taxon>
        <taxon>Spiralia</taxon>
        <taxon>Lophotrochozoa</taxon>
        <taxon>Annelida</taxon>
        <taxon>Polychaeta</taxon>
        <taxon>Sedentaria</taxon>
        <taxon>Scolecida</taxon>
        <taxon>Capitellidae</taxon>
        <taxon>Capitella</taxon>
    </lineage>
</organism>
<keyword evidence="9" id="KW-1185">Reference proteome</keyword>
<evidence type="ECO:0000256" key="2">
    <source>
        <dbReference type="ARBA" id="ARBA00022448"/>
    </source>
</evidence>
<feature type="compositionally biased region" description="Low complexity" evidence="4">
    <location>
        <begin position="532"/>
        <end position="545"/>
    </location>
</feature>
<feature type="compositionally biased region" description="Polar residues" evidence="4">
    <location>
        <begin position="967"/>
        <end position="1001"/>
    </location>
</feature>
<feature type="region of interest" description="Disordered" evidence="4">
    <location>
        <begin position="952"/>
        <end position="1017"/>
    </location>
</feature>
<dbReference type="OrthoDB" id="445152at2759"/>
<dbReference type="InterPro" id="IPR039782">
    <property type="entry name" value="VPS13B"/>
</dbReference>
<evidence type="ECO:0000313" key="8">
    <source>
        <dbReference type="EnsemblMetazoa" id="CapteP228271"/>
    </source>
</evidence>
<evidence type="ECO:0000256" key="4">
    <source>
        <dbReference type="SAM" id="MobiDB-lite"/>
    </source>
</evidence>
<accession>R7TEM8</accession>
<evidence type="ECO:0000259" key="6">
    <source>
        <dbReference type="Pfam" id="PF25036"/>
    </source>
</evidence>
<evidence type="ECO:0000256" key="3">
    <source>
        <dbReference type="ARBA" id="ARBA00023055"/>
    </source>
</evidence>
<dbReference type="InterPro" id="IPR009543">
    <property type="entry name" value="VPS13_VAB"/>
</dbReference>
<dbReference type="HOGENOM" id="CLU_000174_1_0_1"/>
<sequence length="3841" mass="426231">MFKLESYVTPLIMGYIDQYVALKQEDFQLSLWGGDAVLNKLDLRLDVIEKAIHLPVTFKSGHIHELRLHVPWTALGSEPVIITINTIECVLKLRDSAHESASQTSEKSQRLDKPSSRSRKKPKPPEEPDLPPGYIQGLINRILNNVNIVVNNLILKFVEDDIVLSVNVKSAEIYSANSNWMRDFVDLAVPDLALRRVIDFSDLTICLDKRNASGKIETYQDPLLYRCPVTCRIHSQYDGLYSKYPTTTKMNFLCEKLDLSLTDTQVPMFFRLLELCIAIYYGTLKLPDPTGSETSEASYPLNPQLESSVDPPASDAEFLENDPEYPQEGEDGWVSWAWSYVPQILPTEDDYEFEDEAAALARRKNEPSCLVVGFCINKGSLTFKLTETVVQDDYFGPSKVNFKPCMAWHVEGVSMQTIIRGLEFFDVQFGVTSTRIECLGLSISGNKDTDDPYRNPVFFTSGSADADPTLRIVNFTTDSLFDPGGAENSGERAELNFDTEKHQQMYTETYGLKKYGAFWMDYLYTMERGDSRPGSSKSSTASGTSDDLSDHRENSCMRMLVGPAHLCVSSSMVQRLHKFVHCALKHDYEPYSVPPSDDVEELRTHPTEEEVAKLEEFVATRSQHFTFLQPRITILAADLPEYDVSKKLKSTASHLKQRKKKEAPVLINRPHTLPCGLLQADRVDIQVTSTMYAKHLVKTVSALGCPPAGLLHHCHSHSYFKIFGLSTGLSALDPTAGFLPPQTLIQPFNVVYYFKRLLLPQYWKNPLQPKTETTLEVPQLAVNAAFPQIFLCIHIAQSWQQRSPDPAQLEEISLLQDTFNSGKPWPYLRLVASGMELKRCQTEAATAYSATLSSLQVTVIQTEKGTETFTPVVYGPLNTADVHSLDFFTRSDGPSSTECLQDLFNATVQIPTNPIMPQTHAAIFLNVQGIVGCFDPVLTRWLRYKPAVNIKSRSSASPVPSGEKSPPKTTKGSQDGRSDSTVTAPTESLTHSQTYNQTHASSKVKDESLTGKRGSDLSKSENLWGEFFADVYPLVKIIQVQVDINSWCAFLPLKPLRLSHPSVNIAHSVHQEYKENGLPPTAVISCPRIRVCSAGHKPISPVMDIPIRSLEHSVAGEKLPWSLKLSNASLYTVNENQQLQHGVKPLGVSATLAVTTKYHPPTSDNITALGLCVHADMDNTAIFCSKPQVTLIYNLMTGYAKLAYDVADSLQVLKQQPAVTAPVVKGPPRVATSKTPPSVKTPPDPTTDPALMSITETSDTFSQCPSPSEELEDGVKLSLWVQWTLPKIMCKLYSKNSSGQDLCLLTELEDLSSAIDVQSVYAKIKCKTGCFNVCHRIKEKDGHWRAGSLQGVLLSCSDQLVRPLQLVSNKGRQSRSPSVPNLFHAEEQKPRDHGFLNLTFTRAQRKSVKQKLKKASIEGMLDVDTGSGLTFRDNGSNYLNEVCLNVEPCDVVLNCPVLSSVLDVFSVGPQSSSPPPSPMAAPSQLPLITSSSLPLIYISAANFRVFIPTCDDAVDGVDLCVLQVNAVNLQPHADNPLSRIVQDQEIHKLASQAGLLHQPGSQVEDRQYQLDICALSIASGCWKDVISKGNRSAHTLLREPVMQNPALEWNMQQQTTDEMSDPKLIPMASPFDLRIVVAPAVVYIPKDNPCNASLVCGHSLELNATSDMDFLLSIIQMQLFSSILNSNIALLINRFSVTDSRPIKKRTPHVTEDSRVHHDSGIESEASTLTTIRSQKRTETCNTNWASTCTPFHVFLTAGKISCMLYGHRPLTSKDEEGNKLFPYLFMNISQPHTWISCGAEQKFELSCFDLALKGAKTDACFEEEGKWIPDPLDFNVPWMETRPGCPQKKTGIPPSLYTIHLTDFLLQPARMEIMFERPIKFNVSIGKGQQLLSITKIFTESLEQFSMKKQESPAKPTAPAPASDPKQLFAFFKSIHFSTVQVVVAMETIPHPKSPGVCFSVSGIDSDIALHSLASGHIASVETTWASDSPVFLAYVDCGLIRLQFGQENYLCLQMLAEHLNEFTQSVTRETEKEAIGKKEKKKNKGAATLQILDQSVDDLRAGNLDYVNENVSLDELPQPEQIMFGFDYDTGSASMSWCYPEPRVLTRLTVTPVPFTIPRPMEAEFVDETFKVPCTLQYYNLLTRSYENYFDLTLSESESSEVHLPEVKGHDPFSTLSASQLWRVLIHRVRSEDEEEEEEETGGGREEWLEPAVSPMTLAASIHVDSCSVPSLVPVVQCAVNVGSLQLSLCNHFSHLGSCTPSKLFPFEVSDAVMDHEWMKINLNSFTFNASVLSSANHQRISTQASAVIETTLVEYRNLTMHPLMNTTNISGKVVRTSKDLVDNLKVELSLGSMSIQVGQAAVHSLNTAALAWQQVNCAENASRIVPHHYIICNDTQEAIRIRQVETDESLTINSREALPYAWSALLEDWVMQFSVQSIPDAWTVPVSLDVIGTNVCSIGKGGTQASLVVRVRPITNCQMQVIITGSVTLASRLSQSLDVRISSSRVIKESDTLLCPGGTLASFVCTNEDVKSVRVRLHGDRNPWSQEIVFTDHDKEIKLTKLSSHDKATVMHVWCHIFAQTHRDLSTNKEDKQHLGANKHITKMMLFSPLFIVRNQLPAPLLMNIHTPRLKTSTQLEVEGRGLERQLHMVGGGDLSHNITYQLNPQMKPSSPPVTLSSGLIEQMSRVALDHFDIDAVAYEWANAPADAWPYNHMDSETIIQPTPRRPILQDIVVPQASAMWTPPSSSSSECNRFPDIELQIQLSQKWPGCNTVLIDVVPYMLLVNQTTLDLKVIDIMQEEDWMLPTGMTFAPPTFQGCLSIAVVVNDLAHSSDPLTFSQEDNESRYLPSLPDVLYLNSHLSVSIPIRQNGKSGQICHLALHSTLKKGIRVITISERFCISNWTPFDFHTLAYSLRMPDKVQLLHDSEEAVFVPHKGATSDESVPLIFWQTASEESNVTECVQYVTIKNSLSAADIKVGDQFGWSHPARLAITQHGSRQTLAVNLKTGPRSQRTKCLTLTCQERHSVVYLTLCEDHEPPVHLHNQCSFPLYFGQAFNSKELVHDATVQEEKELILSLPFISPFSSMFYSFPEVDSHFPEIQNIGGMQLKLHLGGYHADEDSISWSGPIDLGTEHALFAQIDGISDLKVQVAKEGNTVHVYVEPVSRAEVSAKEIRSRLRGGKENVRTEKVPAMTNASVNPQEKETQSEEQMELKREQYLDLNILCTQVTVMLLDDIHHDRSLITEMLCLTADNVGFSCYPKLDIARSTSSKPKYDQSVVVCVGDLQVDNQLYGTANFDFPVLLMASANTKRSELEHGQFADLSLEEKLGILMNHGIICVTFGFYKDIKRDTLTLQTAKLVVQPLQVYVEDIFVYELLKEFDRLIPTRLLDSHEHLPSGRSLPRLVRMTATALNHPIRMENVCIEPMEMLVSLHASLKVFLASDNTPLKFGRYEKSLFTSYQQLARSLTMYYASGALFRAGLVVGSLEILGNPTGLARHLSQGVADLFRMPYQGLTRGPGAFIGGVTRGMGSLLRHVSTGTLNSITSFASSVSRNMERLSLDADHLERQEQSRRHKPTGVSQGLANGLSGFGISLLGAIAGIADQPLQSLTRPAPSRTRAATGLVSGVGKGLVGVVTKPIGGAAELVSQAGMGLMQGTGLSRYPSVRHKPLNKSVSEFLPSQLKPMQKQMASCSSRALLTLPARFCPASSHDPVTVFLLLTAEILFVLDEFADEQDQAHSLTQISCQGSAADPTLLLITPKHRHTDDATHDERKDIDSKDRIAQFIAMGTGDSEAPVLSEKASSKRTIQLKFQVDALSKDLFLAMFMQAQRKLKGHGFII</sequence>
<reference evidence="7 9" key="2">
    <citation type="journal article" date="2013" name="Nature">
        <title>Insights into bilaterian evolution from three spiralian genomes.</title>
        <authorList>
            <person name="Simakov O."/>
            <person name="Marletaz F."/>
            <person name="Cho S.J."/>
            <person name="Edsinger-Gonzales E."/>
            <person name="Havlak P."/>
            <person name="Hellsten U."/>
            <person name="Kuo D.H."/>
            <person name="Larsson T."/>
            <person name="Lv J."/>
            <person name="Arendt D."/>
            <person name="Savage R."/>
            <person name="Osoegawa K."/>
            <person name="de Jong P."/>
            <person name="Grimwood J."/>
            <person name="Chapman J.A."/>
            <person name="Shapiro H."/>
            <person name="Aerts A."/>
            <person name="Otillar R.P."/>
            <person name="Terry A.Y."/>
            <person name="Boore J.L."/>
            <person name="Grigoriev I.V."/>
            <person name="Lindberg D.R."/>
            <person name="Seaver E.C."/>
            <person name="Weisblat D.A."/>
            <person name="Putnam N.H."/>
            <person name="Rokhsar D.S."/>
        </authorList>
    </citation>
    <scope>NUCLEOTIDE SEQUENCE</scope>
    <source>
        <strain evidence="7 9">I ESC-2004</strain>
    </source>
</reference>
<reference evidence="9" key="1">
    <citation type="submission" date="2012-12" db="EMBL/GenBank/DDBJ databases">
        <authorList>
            <person name="Hellsten U."/>
            <person name="Grimwood J."/>
            <person name="Chapman J.A."/>
            <person name="Shapiro H."/>
            <person name="Aerts A."/>
            <person name="Otillar R.P."/>
            <person name="Terry A.Y."/>
            <person name="Boore J.L."/>
            <person name="Simakov O."/>
            <person name="Marletaz F."/>
            <person name="Cho S.-J."/>
            <person name="Edsinger-Gonzales E."/>
            <person name="Havlak P."/>
            <person name="Kuo D.-H."/>
            <person name="Larsson T."/>
            <person name="Lv J."/>
            <person name="Arendt D."/>
            <person name="Savage R."/>
            <person name="Osoegawa K."/>
            <person name="de Jong P."/>
            <person name="Lindberg D.R."/>
            <person name="Seaver E.C."/>
            <person name="Weisblat D.A."/>
            <person name="Putnam N.H."/>
            <person name="Grigoriev I.V."/>
            <person name="Rokhsar D.S."/>
        </authorList>
    </citation>
    <scope>NUCLEOTIDE SEQUENCE</scope>
    <source>
        <strain evidence="9">I ESC-2004</strain>
    </source>
</reference>
<keyword evidence="3" id="KW-0445">Lipid transport</keyword>
<evidence type="ECO:0008006" key="10">
    <source>
        <dbReference type="Google" id="ProtNLM"/>
    </source>
</evidence>
<evidence type="ECO:0000259" key="5">
    <source>
        <dbReference type="Pfam" id="PF12624"/>
    </source>
</evidence>
<dbReference type="Pfam" id="PF12624">
    <property type="entry name" value="VPS13_N"/>
    <property type="match status" value="1"/>
</dbReference>
<keyword evidence="2" id="KW-0813">Transport</keyword>
<dbReference type="Pfam" id="PF25036">
    <property type="entry name" value="VPS13_VAB"/>
    <property type="match status" value="1"/>
</dbReference>
<dbReference type="FunCoup" id="R7TEM8">
    <property type="interactions" value="832"/>
</dbReference>